<dbReference type="InterPro" id="IPR001254">
    <property type="entry name" value="Trypsin_dom"/>
</dbReference>
<evidence type="ECO:0000259" key="9">
    <source>
        <dbReference type="PROSITE" id="PS50240"/>
    </source>
</evidence>
<dbReference type="Pfam" id="PF00089">
    <property type="entry name" value="Trypsin"/>
    <property type="match status" value="1"/>
</dbReference>
<keyword evidence="7" id="KW-0472">Membrane</keyword>
<dbReference type="OrthoDB" id="267336at2"/>
<keyword evidence="4" id="KW-0720">Serine protease</keyword>
<dbReference type="GO" id="GO:0006508">
    <property type="term" value="P:proteolysis"/>
    <property type="evidence" value="ECO:0007669"/>
    <property type="project" value="UniProtKB-KW"/>
</dbReference>
<evidence type="ECO:0000256" key="2">
    <source>
        <dbReference type="ARBA" id="ARBA00022729"/>
    </source>
</evidence>
<evidence type="ECO:0000256" key="6">
    <source>
        <dbReference type="ARBA" id="ARBA00023180"/>
    </source>
</evidence>
<dbReference type="PANTHER" id="PTHR24253">
    <property type="entry name" value="TRANSMEMBRANE PROTEASE SERINE"/>
    <property type="match status" value="1"/>
</dbReference>
<reference evidence="10 12" key="2">
    <citation type="submission" date="2018-03" db="EMBL/GenBank/DDBJ databases">
        <title>Genomic Encyclopedia of Archaeal and Bacterial Type Strains, Phase II (KMG-II): from individual species to whole genera.</title>
        <authorList>
            <person name="Goeker M."/>
        </authorList>
    </citation>
    <scope>NUCLEOTIDE SEQUENCE [LARGE SCALE GENOMIC DNA]</scope>
    <source>
        <strain evidence="10 12">DSM 25227</strain>
    </source>
</reference>
<dbReference type="SMART" id="SM00020">
    <property type="entry name" value="Tryp_SPc"/>
    <property type="match status" value="1"/>
</dbReference>
<dbReference type="GO" id="GO:0004252">
    <property type="term" value="F:serine-type endopeptidase activity"/>
    <property type="evidence" value="ECO:0007669"/>
    <property type="project" value="InterPro"/>
</dbReference>
<accession>A0A2Y9B2C2</accession>
<dbReference type="RefSeq" id="WP_109565963.1">
    <property type="nucleotide sequence ID" value="NZ_QGDJ01000014.1"/>
</dbReference>
<dbReference type="SUPFAM" id="SSF50494">
    <property type="entry name" value="Trypsin-like serine proteases"/>
    <property type="match status" value="1"/>
</dbReference>
<sequence>MKTIANLFRRVRAAAAVLVLTTSMAPAIVINSVDGIATSKALGDPFDNVVTFSLNGFSPFCTGALISTTTVLTAKHCFDTASPSALEVLFTNGAGATQASRSVSEISYMSSPPSDFYGTDLAIVRMTQAIVGYTPFKLAADLVVGEVARMVGYGANGTGDVGHQGTTDGARWAADNVVDWIGAPGGEGGTFYAAGANIISTDFDSPDGTSNTLDGGVFNSSPDAILYEGTTAPGDSGGPLLVKRNGEWTVAGILLGGTTSTSAYGDISWWTDVSHTEARNFIEAAGGEFVAAVPLPAAVWLMLAALGGLALLRRSA</sequence>
<dbReference type="InterPro" id="IPR033116">
    <property type="entry name" value="TRYPSIN_SER"/>
</dbReference>
<evidence type="ECO:0000313" key="10">
    <source>
        <dbReference type="EMBL" id="PWJ13270.1"/>
    </source>
</evidence>
<dbReference type="PANTHER" id="PTHR24253:SF144">
    <property type="entry name" value="CHYMOTRYPSIN-LIKE PROTEASE CTRL-1-RELATED"/>
    <property type="match status" value="1"/>
</dbReference>
<dbReference type="Proteomes" id="UP000251571">
    <property type="component" value="Unassembled WGS sequence"/>
</dbReference>
<keyword evidence="1" id="KW-0645">Protease</keyword>
<evidence type="ECO:0000256" key="4">
    <source>
        <dbReference type="ARBA" id="ARBA00022825"/>
    </source>
</evidence>
<dbReference type="AlphaFoldDB" id="A0A2Y9B2C2"/>
<dbReference type="InterPro" id="IPR043504">
    <property type="entry name" value="Peptidase_S1_PA_chymotrypsin"/>
</dbReference>
<keyword evidence="12" id="KW-1185">Reference proteome</keyword>
<feature type="transmembrane region" description="Helical" evidence="7">
    <location>
        <begin position="289"/>
        <end position="312"/>
    </location>
</feature>
<keyword evidence="5" id="KW-1015">Disulfide bond</keyword>
<organism evidence="11 13">
    <name type="scientific">Jannaschia seohaensis</name>
    <dbReference type="NCBI Taxonomy" id="475081"/>
    <lineage>
        <taxon>Bacteria</taxon>
        <taxon>Pseudomonadati</taxon>
        <taxon>Pseudomonadota</taxon>
        <taxon>Alphaproteobacteria</taxon>
        <taxon>Rhodobacterales</taxon>
        <taxon>Roseobacteraceae</taxon>
        <taxon>Jannaschia</taxon>
    </lineage>
</organism>
<evidence type="ECO:0000313" key="11">
    <source>
        <dbReference type="EMBL" id="SSA50596.1"/>
    </source>
</evidence>
<keyword evidence="7" id="KW-0812">Transmembrane</keyword>
<dbReference type="PROSITE" id="PS00135">
    <property type="entry name" value="TRYPSIN_SER"/>
    <property type="match status" value="1"/>
</dbReference>
<keyword evidence="2 8" id="KW-0732">Signal</keyword>
<feature type="chain" id="PRO_5033338331" evidence="8">
    <location>
        <begin position="28"/>
        <end position="316"/>
    </location>
</feature>
<dbReference type="Gene3D" id="2.40.10.10">
    <property type="entry name" value="Trypsin-like serine proteases"/>
    <property type="match status" value="1"/>
</dbReference>
<dbReference type="PROSITE" id="PS50240">
    <property type="entry name" value="TRYPSIN_DOM"/>
    <property type="match status" value="1"/>
</dbReference>
<evidence type="ECO:0000256" key="1">
    <source>
        <dbReference type="ARBA" id="ARBA00022670"/>
    </source>
</evidence>
<feature type="domain" description="Peptidase S1" evidence="9">
    <location>
        <begin position="32"/>
        <end position="287"/>
    </location>
</feature>
<dbReference type="EMBL" id="UETC01000014">
    <property type="protein sequence ID" value="SSA50596.1"/>
    <property type="molecule type" value="Genomic_DNA"/>
</dbReference>
<evidence type="ECO:0000256" key="8">
    <source>
        <dbReference type="SAM" id="SignalP"/>
    </source>
</evidence>
<gene>
    <name evidence="10" type="ORF">BCF38_11433</name>
    <name evidence="11" type="ORF">SAMN05421539_11433</name>
</gene>
<protein>
    <submittedName>
        <fullName evidence="10">Putative secreted protein</fullName>
    </submittedName>
    <submittedName>
        <fullName evidence="11">VPLPA-CTERM protein sorting domain-containing protein</fullName>
    </submittedName>
</protein>
<reference evidence="11 13" key="1">
    <citation type="submission" date="2016-10" db="EMBL/GenBank/DDBJ databases">
        <authorList>
            <person name="Cai Z."/>
        </authorList>
    </citation>
    <scope>NUCLEOTIDE SEQUENCE [LARGE SCALE GENOMIC DNA]</scope>
    <source>
        <strain evidence="11 13">DSM 25227</strain>
    </source>
</reference>
<evidence type="ECO:0000256" key="5">
    <source>
        <dbReference type="ARBA" id="ARBA00023157"/>
    </source>
</evidence>
<dbReference type="Proteomes" id="UP000245839">
    <property type="component" value="Unassembled WGS sequence"/>
</dbReference>
<dbReference type="InterPro" id="IPR001314">
    <property type="entry name" value="Peptidase_S1A"/>
</dbReference>
<keyword evidence="7" id="KW-1133">Transmembrane helix</keyword>
<dbReference type="PRINTS" id="PR00722">
    <property type="entry name" value="CHYMOTRYPSIN"/>
</dbReference>
<evidence type="ECO:0000313" key="13">
    <source>
        <dbReference type="Proteomes" id="UP000251571"/>
    </source>
</evidence>
<evidence type="ECO:0000256" key="3">
    <source>
        <dbReference type="ARBA" id="ARBA00022801"/>
    </source>
</evidence>
<dbReference type="InterPro" id="IPR022472">
    <property type="entry name" value="VPLPA-CTERM"/>
</dbReference>
<dbReference type="InterPro" id="IPR009003">
    <property type="entry name" value="Peptidase_S1_PA"/>
</dbReference>
<name>A0A2Y9B2C2_9RHOB</name>
<proteinExistence type="predicted"/>
<keyword evidence="6" id="KW-0325">Glycoprotein</keyword>
<dbReference type="NCBIfam" id="TIGR03370">
    <property type="entry name" value="VPLPA-CTERM"/>
    <property type="match status" value="1"/>
</dbReference>
<evidence type="ECO:0000256" key="7">
    <source>
        <dbReference type="SAM" id="Phobius"/>
    </source>
</evidence>
<evidence type="ECO:0000313" key="12">
    <source>
        <dbReference type="Proteomes" id="UP000245839"/>
    </source>
</evidence>
<feature type="signal peptide" evidence="8">
    <location>
        <begin position="1"/>
        <end position="27"/>
    </location>
</feature>
<dbReference type="EMBL" id="QGDJ01000014">
    <property type="protein sequence ID" value="PWJ13270.1"/>
    <property type="molecule type" value="Genomic_DNA"/>
</dbReference>
<keyword evidence="3" id="KW-0378">Hydrolase</keyword>